<dbReference type="InterPro" id="IPR032524">
    <property type="entry name" value="ABC_tran_C"/>
</dbReference>
<dbReference type="RefSeq" id="WP_379708407.1">
    <property type="nucleotide sequence ID" value="NZ_JBHSCZ010000002.1"/>
</dbReference>
<dbReference type="Pfam" id="PF12848">
    <property type="entry name" value="ABC_tran_Xtn"/>
    <property type="match status" value="1"/>
</dbReference>
<evidence type="ECO:0000313" key="5">
    <source>
        <dbReference type="EMBL" id="MFC4262703.1"/>
    </source>
</evidence>
<dbReference type="EMBL" id="JBHSCZ010000002">
    <property type="protein sequence ID" value="MFC4262703.1"/>
    <property type="molecule type" value="Genomic_DNA"/>
</dbReference>
<feature type="domain" description="ABC transporter" evidence="4">
    <location>
        <begin position="4"/>
        <end position="270"/>
    </location>
</feature>
<dbReference type="PANTHER" id="PTHR42855:SF1">
    <property type="entry name" value="ABC TRANSPORTER DOMAIN-CONTAINING PROTEIN"/>
    <property type="match status" value="1"/>
</dbReference>
<proteinExistence type="predicted"/>
<evidence type="ECO:0000313" key="6">
    <source>
        <dbReference type="Proteomes" id="UP001595907"/>
    </source>
</evidence>
<protein>
    <submittedName>
        <fullName evidence="5">ABC-F family ATP-binding cassette domain-containing protein</fullName>
    </submittedName>
</protein>
<dbReference type="InterPro" id="IPR003593">
    <property type="entry name" value="AAA+_ATPase"/>
</dbReference>
<dbReference type="SMART" id="SM00382">
    <property type="entry name" value="AAA"/>
    <property type="match status" value="2"/>
</dbReference>
<dbReference type="PROSITE" id="PS50893">
    <property type="entry name" value="ABC_TRANSPORTER_2"/>
    <property type="match status" value="2"/>
</dbReference>
<dbReference type="Gene3D" id="1.10.287.380">
    <property type="entry name" value="Valyl-tRNA synthetase, C-terminal domain"/>
    <property type="match status" value="1"/>
</dbReference>
<dbReference type="Pfam" id="PF16326">
    <property type="entry name" value="ABC_tran_CTD"/>
    <property type="match status" value="1"/>
</dbReference>
<sequence>MHYASVENISKSFGIRTLFKNISFHVEEGDKIAFVARNGTGKSTLLKIFAGLDTADEGVVWVHKDVKVIMLQQDTPFMEDKSIRENVLRLDNPVIKTVSAYEKYLDEGTDDMDLLADIMGKMEELNAWSFESELKQILGKLNLHDLEATMSTLSGGQRKRVALAQSLIEAQLHEGRCLLILDEPTNHLDVGMIEWLEDFLSTHKMTILLVTHDRYFLDAVCNEIIEMDEEKLYVYKGDYDYFLEQKSLRQEVQASELQKDKNIFRKELEWMRKQPKARTTKSKSRQDAFKEVEERVSVRKEDAEVSLQVKMTRLGGKILEMKKVNKSYGEKVIMKGFDYTFKRGERIGIVGKNGVGKSTFLKIALQQEEPDSGKINHGDTVVFGNFNQEGLQYKEDKRAIEYVKDMAEYFPLADGTKLSASMFMEKFGFNAQQQFTPLSKLSGGEKRRLHLMSVLFLNPNFLILDEPTNDLDLQTLRTLEEFLLEYPGCILIVSHDRYFMDRMVDHLFAFEGDGVIKDYPGNYTQYRSYLKETEAAEKNNDSKSANNPTVAAAPKPTSTIGGATAKKPSFKEKQEFENIEKELPLLIKEKETLEQQMSTGPSFDEMQRMAKRVTDILAAIEAKEMRWLELSELMG</sequence>
<evidence type="ECO:0000256" key="3">
    <source>
        <dbReference type="SAM" id="MobiDB-lite"/>
    </source>
</evidence>
<organism evidence="5 6">
    <name type="scientific">Ferruginibacter yonginensis</name>
    <dbReference type="NCBI Taxonomy" id="1310416"/>
    <lineage>
        <taxon>Bacteria</taxon>
        <taxon>Pseudomonadati</taxon>
        <taxon>Bacteroidota</taxon>
        <taxon>Chitinophagia</taxon>
        <taxon>Chitinophagales</taxon>
        <taxon>Chitinophagaceae</taxon>
        <taxon>Ferruginibacter</taxon>
    </lineage>
</organism>
<dbReference type="InterPro" id="IPR003439">
    <property type="entry name" value="ABC_transporter-like_ATP-bd"/>
</dbReference>
<dbReference type="InterPro" id="IPR051309">
    <property type="entry name" value="ABCF_ATPase"/>
</dbReference>
<comment type="caution">
    <text evidence="5">The sequence shown here is derived from an EMBL/GenBank/DDBJ whole genome shotgun (WGS) entry which is preliminary data.</text>
</comment>
<reference evidence="6" key="1">
    <citation type="journal article" date="2019" name="Int. J. Syst. Evol. Microbiol.">
        <title>The Global Catalogue of Microorganisms (GCM) 10K type strain sequencing project: providing services to taxonomists for standard genome sequencing and annotation.</title>
        <authorList>
            <consortium name="The Broad Institute Genomics Platform"/>
            <consortium name="The Broad Institute Genome Sequencing Center for Infectious Disease"/>
            <person name="Wu L."/>
            <person name="Ma J."/>
        </authorList>
    </citation>
    <scope>NUCLEOTIDE SEQUENCE [LARGE SCALE GENOMIC DNA]</scope>
    <source>
        <strain evidence="6">CECT 8289</strain>
    </source>
</reference>
<keyword evidence="1" id="KW-0547">Nucleotide-binding</keyword>
<dbReference type="GO" id="GO:0005524">
    <property type="term" value="F:ATP binding"/>
    <property type="evidence" value="ECO:0007669"/>
    <property type="project" value="UniProtKB-KW"/>
</dbReference>
<dbReference type="Pfam" id="PF00005">
    <property type="entry name" value="ABC_tran"/>
    <property type="match status" value="2"/>
</dbReference>
<keyword evidence="6" id="KW-1185">Reference proteome</keyword>
<feature type="domain" description="ABC transporter" evidence="4">
    <location>
        <begin position="319"/>
        <end position="537"/>
    </location>
</feature>
<feature type="region of interest" description="Disordered" evidence="3">
    <location>
        <begin position="535"/>
        <end position="573"/>
    </location>
</feature>
<dbReference type="PROSITE" id="PS00211">
    <property type="entry name" value="ABC_TRANSPORTER_1"/>
    <property type="match status" value="1"/>
</dbReference>
<dbReference type="InterPro" id="IPR037118">
    <property type="entry name" value="Val-tRNA_synth_C_sf"/>
</dbReference>
<dbReference type="InterPro" id="IPR017871">
    <property type="entry name" value="ABC_transporter-like_CS"/>
</dbReference>
<name>A0ABV8QSR4_9BACT</name>
<evidence type="ECO:0000256" key="1">
    <source>
        <dbReference type="ARBA" id="ARBA00022741"/>
    </source>
</evidence>
<dbReference type="Gene3D" id="3.40.50.300">
    <property type="entry name" value="P-loop containing nucleotide triphosphate hydrolases"/>
    <property type="match status" value="2"/>
</dbReference>
<dbReference type="SUPFAM" id="SSF52540">
    <property type="entry name" value="P-loop containing nucleoside triphosphate hydrolases"/>
    <property type="match status" value="2"/>
</dbReference>
<evidence type="ECO:0000256" key="2">
    <source>
        <dbReference type="ARBA" id="ARBA00022840"/>
    </source>
</evidence>
<dbReference type="InterPro" id="IPR027417">
    <property type="entry name" value="P-loop_NTPase"/>
</dbReference>
<dbReference type="CDD" id="cd03221">
    <property type="entry name" value="ABCF_EF-3"/>
    <property type="match status" value="2"/>
</dbReference>
<dbReference type="Proteomes" id="UP001595907">
    <property type="component" value="Unassembled WGS sequence"/>
</dbReference>
<gene>
    <name evidence="5" type="ORF">ACFOWM_07435</name>
</gene>
<evidence type="ECO:0000259" key="4">
    <source>
        <dbReference type="PROSITE" id="PS50893"/>
    </source>
</evidence>
<dbReference type="InterPro" id="IPR032781">
    <property type="entry name" value="ABC_tran_Xtn"/>
</dbReference>
<dbReference type="PANTHER" id="PTHR42855">
    <property type="entry name" value="ABC TRANSPORTER ATP-BINDING SUBUNIT"/>
    <property type="match status" value="1"/>
</dbReference>
<accession>A0ABV8QSR4</accession>
<keyword evidence="2 5" id="KW-0067">ATP-binding</keyword>